<dbReference type="PANTHER" id="PTHR43581">
    <property type="entry name" value="ATP/GTP PHOSPHATASE"/>
    <property type="match status" value="1"/>
</dbReference>
<name>A0A4P2PVS4_SORCE</name>
<protein>
    <recommendedName>
        <fullName evidence="1">ATPase AAA-type core domain-containing protein</fullName>
    </recommendedName>
</protein>
<gene>
    <name evidence="2" type="ORF">SOCEGT47_010380</name>
</gene>
<dbReference type="GO" id="GO:0005524">
    <property type="term" value="F:ATP binding"/>
    <property type="evidence" value="ECO:0007669"/>
    <property type="project" value="InterPro"/>
</dbReference>
<dbReference type="GO" id="GO:0016887">
    <property type="term" value="F:ATP hydrolysis activity"/>
    <property type="evidence" value="ECO:0007669"/>
    <property type="project" value="InterPro"/>
</dbReference>
<dbReference type="PANTHER" id="PTHR43581:SF4">
    <property type="entry name" value="ATP_GTP PHOSPHATASE"/>
    <property type="match status" value="1"/>
</dbReference>
<dbReference type="SUPFAM" id="SSF52540">
    <property type="entry name" value="P-loop containing nucleoside triphosphate hydrolases"/>
    <property type="match status" value="1"/>
</dbReference>
<dbReference type="InterPro" id="IPR027417">
    <property type="entry name" value="P-loop_NTPase"/>
</dbReference>
<reference evidence="2 3" key="1">
    <citation type="submission" date="2015-09" db="EMBL/GenBank/DDBJ databases">
        <title>Sorangium comparison.</title>
        <authorList>
            <person name="Zaburannyi N."/>
            <person name="Bunk B."/>
            <person name="Overmann J."/>
            <person name="Mueller R."/>
        </authorList>
    </citation>
    <scope>NUCLEOTIDE SEQUENCE [LARGE SCALE GENOMIC DNA]</scope>
    <source>
        <strain evidence="2 3">So ceGT47</strain>
    </source>
</reference>
<proteinExistence type="predicted"/>
<organism evidence="2 3">
    <name type="scientific">Sorangium cellulosum</name>
    <name type="common">Polyangium cellulosum</name>
    <dbReference type="NCBI Taxonomy" id="56"/>
    <lineage>
        <taxon>Bacteria</taxon>
        <taxon>Pseudomonadati</taxon>
        <taxon>Myxococcota</taxon>
        <taxon>Polyangia</taxon>
        <taxon>Polyangiales</taxon>
        <taxon>Polyangiaceae</taxon>
        <taxon>Sorangium</taxon>
    </lineage>
</organism>
<evidence type="ECO:0000259" key="1">
    <source>
        <dbReference type="Pfam" id="PF13304"/>
    </source>
</evidence>
<dbReference type="Pfam" id="PF13304">
    <property type="entry name" value="AAA_21"/>
    <property type="match status" value="1"/>
</dbReference>
<dbReference type="OrthoDB" id="3322489at2"/>
<dbReference type="Gene3D" id="3.40.50.300">
    <property type="entry name" value="P-loop containing nucleotide triphosphate hydrolases"/>
    <property type="match status" value="2"/>
</dbReference>
<dbReference type="EMBL" id="CP012670">
    <property type="protein sequence ID" value="AUX20566.1"/>
    <property type="molecule type" value="Genomic_DNA"/>
</dbReference>
<feature type="domain" description="ATPase AAA-type core" evidence="1">
    <location>
        <begin position="227"/>
        <end position="309"/>
    </location>
</feature>
<dbReference type="InterPro" id="IPR003959">
    <property type="entry name" value="ATPase_AAA_core"/>
</dbReference>
<dbReference type="AlphaFoldDB" id="A0A4P2PVS4"/>
<sequence>MLQSFEVERFRTFRHLRIERLARVNLVVGRNNVGKTMLLEALRLYVNGGNPASLARLLWSREELMPPRDILLSAEGESEGALLHASSLFHGAGENGTHDRSFQLADPSEPRSALTITLFWQPDDALPYLEIERFGEHERLSSGELSWPMGLSLRRRLSAWPPFLSPQGMDAAAMGRAWDALALKAGEDRVLRCLQSIAPIERVTLIQHPGRRAHRVVMVRMAGRPEPVPLKRLGDGTTRVFQLALALEMASEGVHKAEYDPHDLALDERILLADEIESGIHYSALPEVWRFLLRAARDLDVQVFAATHSWDAIEALQQAVADEPAGSAQLIRLEQRGEEHRAILFDQSELPLVTKHHVEVR</sequence>
<evidence type="ECO:0000313" key="2">
    <source>
        <dbReference type="EMBL" id="AUX20566.1"/>
    </source>
</evidence>
<evidence type="ECO:0000313" key="3">
    <source>
        <dbReference type="Proteomes" id="UP000295781"/>
    </source>
</evidence>
<dbReference type="Proteomes" id="UP000295781">
    <property type="component" value="Chromosome"/>
</dbReference>
<dbReference type="InterPro" id="IPR051396">
    <property type="entry name" value="Bact_Antivir_Def_Nuclease"/>
</dbReference>
<accession>A0A4P2PVS4</accession>